<evidence type="ECO:0000313" key="6">
    <source>
        <dbReference type="EMBL" id="QAA31927.1"/>
    </source>
</evidence>
<evidence type="ECO:0000259" key="5">
    <source>
        <dbReference type="SMART" id="SM00849"/>
    </source>
</evidence>
<evidence type="ECO:0000313" key="7">
    <source>
        <dbReference type="Proteomes" id="UP000286268"/>
    </source>
</evidence>
<dbReference type="PANTHER" id="PTHR46233">
    <property type="entry name" value="HYDROXYACYLGLUTATHIONE HYDROLASE GLOC"/>
    <property type="match status" value="1"/>
</dbReference>
<keyword evidence="4" id="KW-0862">Zinc</keyword>
<dbReference type="InterPro" id="IPR036866">
    <property type="entry name" value="RibonucZ/Hydroxyglut_hydro"/>
</dbReference>
<evidence type="ECO:0000256" key="3">
    <source>
        <dbReference type="ARBA" id="ARBA00022801"/>
    </source>
</evidence>
<dbReference type="Gene3D" id="3.60.15.10">
    <property type="entry name" value="Ribonuclease Z/Hydroxyacylglutathione hydrolase-like"/>
    <property type="match status" value="1"/>
</dbReference>
<accession>A0A410DSA3</accession>
<dbReference type="CDD" id="cd06262">
    <property type="entry name" value="metallo-hydrolase-like_MBL-fold"/>
    <property type="match status" value="1"/>
</dbReference>
<dbReference type="OrthoDB" id="9802248at2"/>
<evidence type="ECO:0000256" key="2">
    <source>
        <dbReference type="ARBA" id="ARBA00022723"/>
    </source>
</evidence>
<dbReference type="Pfam" id="PF00753">
    <property type="entry name" value="Lactamase_B"/>
    <property type="match status" value="1"/>
</dbReference>
<dbReference type="InterPro" id="IPR051453">
    <property type="entry name" value="MBL_Glyoxalase_II"/>
</dbReference>
<dbReference type="KEGG" id="cmah:C1I91_09835"/>
<dbReference type="SUPFAM" id="SSF56281">
    <property type="entry name" value="Metallo-hydrolase/oxidoreductase"/>
    <property type="match status" value="1"/>
</dbReference>
<proteinExistence type="predicted"/>
<protein>
    <submittedName>
        <fullName evidence="6">MBL fold metallo-hydrolase</fullName>
    </submittedName>
</protein>
<sequence length="199" mass="21922">MNIARIPVGSNFENCYIVVNDTTSEGIVIDPGADSEKIIDYLESKNIKPVVILITHGHFDHVGAVVDIMDKYGIEFYINQIEEELILKNTYVFGNLPKADHYLNDGDELEFAGIKLKCIHTPGHTPGGMCFLMGDILIAGDTLFQQSIGRTDFTGGDFAALISSITEKLMILDDSVRVLPGHGDTTTIGFERNNNPFLE</sequence>
<evidence type="ECO:0000256" key="4">
    <source>
        <dbReference type="ARBA" id="ARBA00022833"/>
    </source>
</evidence>
<dbReference type="EMBL" id="CP025746">
    <property type="protein sequence ID" value="QAA31927.1"/>
    <property type="molecule type" value="Genomic_DNA"/>
</dbReference>
<dbReference type="InterPro" id="IPR001279">
    <property type="entry name" value="Metallo-B-lactamas"/>
</dbReference>
<feature type="domain" description="Metallo-beta-lactamase" evidence="5">
    <location>
        <begin position="12"/>
        <end position="182"/>
    </location>
</feature>
<dbReference type="SMART" id="SM00849">
    <property type="entry name" value="Lactamase_B"/>
    <property type="match status" value="1"/>
</dbReference>
<dbReference type="GO" id="GO:0016787">
    <property type="term" value="F:hydrolase activity"/>
    <property type="evidence" value="ECO:0007669"/>
    <property type="project" value="UniProtKB-KW"/>
</dbReference>
<keyword evidence="3 6" id="KW-0378">Hydrolase</keyword>
<keyword evidence="7" id="KW-1185">Reference proteome</keyword>
<gene>
    <name evidence="6" type="ORF">C1I91_09835</name>
</gene>
<dbReference type="Proteomes" id="UP000286268">
    <property type="component" value="Chromosome"/>
</dbReference>
<comment type="cofactor">
    <cofactor evidence="1">
        <name>Zn(2+)</name>
        <dbReference type="ChEBI" id="CHEBI:29105"/>
    </cofactor>
</comment>
<evidence type="ECO:0000256" key="1">
    <source>
        <dbReference type="ARBA" id="ARBA00001947"/>
    </source>
</evidence>
<name>A0A410DSA3_9CLOT</name>
<dbReference type="GO" id="GO:0046872">
    <property type="term" value="F:metal ion binding"/>
    <property type="evidence" value="ECO:0007669"/>
    <property type="project" value="UniProtKB-KW"/>
</dbReference>
<dbReference type="AlphaFoldDB" id="A0A410DSA3"/>
<dbReference type="PANTHER" id="PTHR46233:SF3">
    <property type="entry name" value="HYDROXYACYLGLUTATHIONE HYDROLASE GLOC"/>
    <property type="match status" value="1"/>
</dbReference>
<reference evidence="6 7" key="1">
    <citation type="submission" date="2018-01" db="EMBL/GenBank/DDBJ databases">
        <title>Genome Sequencing and Assembly of Anaerobacter polyendosporus strain CT4.</title>
        <authorList>
            <person name="Tachaapaikoon C."/>
            <person name="Sutheeworapong S."/>
            <person name="Jenjaroenpun P."/>
            <person name="Wongsurawat T."/>
            <person name="Nookeaw I."/>
            <person name="Cheawchanlertfa P."/>
            <person name="Kosugi A."/>
            <person name="Cheevadhanarak S."/>
            <person name="Ratanakhanokchai K."/>
        </authorList>
    </citation>
    <scope>NUCLEOTIDE SEQUENCE [LARGE SCALE GENOMIC DNA]</scope>
    <source>
        <strain evidence="6 7">CT4</strain>
    </source>
</reference>
<keyword evidence="2" id="KW-0479">Metal-binding</keyword>
<dbReference type="RefSeq" id="WP_128212719.1">
    <property type="nucleotide sequence ID" value="NZ_CP025746.1"/>
</dbReference>
<organism evidence="6 7">
    <name type="scientific">Clostridium manihotivorum</name>
    <dbReference type="NCBI Taxonomy" id="2320868"/>
    <lineage>
        <taxon>Bacteria</taxon>
        <taxon>Bacillati</taxon>
        <taxon>Bacillota</taxon>
        <taxon>Clostridia</taxon>
        <taxon>Eubacteriales</taxon>
        <taxon>Clostridiaceae</taxon>
        <taxon>Clostridium</taxon>
    </lineage>
</organism>